<proteinExistence type="predicted"/>
<organism evidence="1 2">
    <name type="scientific">Advenella kashmirensis (strain DSM 17095 / LMG 22695 / WT001)</name>
    <name type="common">Tetrathiobacter kashmirensis</name>
    <dbReference type="NCBI Taxonomy" id="1036672"/>
    <lineage>
        <taxon>Bacteria</taxon>
        <taxon>Pseudomonadati</taxon>
        <taxon>Pseudomonadota</taxon>
        <taxon>Betaproteobacteria</taxon>
        <taxon>Burkholderiales</taxon>
        <taxon>Alcaligenaceae</taxon>
    </lineage>
</organism>
<evidence type="ECO:0000313" key="2">
    <source>
        <dbReference type="Proteomes" id="UP000005267"/>
    </source>
</evidence>
<name>I3UDS9_ADVKW</name>
<sequence>MCTQGAIGKRSLIKCAKRLHGLRRCGIKVFHVGKMFHIIHVIISLGILFTIQTHPGVAATVATTMGRNFSCDIDHVCPFMPGHSQQSRVFNTHAIQIQPSAHHAKHRL</sequence>
<reference evidence="2" key="2">
    <citation type="journal article" date="2013" name="PLoS ONE">
        <title>Genome implosion elicits host-confinement in Alcaligenaceae: evidence from the comparative genomics of Tetrathiobacter kashmirensis, a pathogen in the making.</title>
        <authorList>
            <person name="Ghosh W."/>
            <person name="Alam M."/>
            <person name="Roy C."/>
            <person name="Pyne P."/>
            <person name="George A."/>
            <person name="Chakraborty R."/>
            <person name="Majumder S."/>
            <person name="Agarwal A."/>
            <person name="Chakraborty S."/>
            <person name="Majumdar S."/>
            <person name="Gupta S.K."/>
        </authorList>
    </citation>
    <scope>NUCLEOTIDE SEQUENCE [LARGE SCALE GENOMIC DNA]</scope>
    <source>
        <strain evidence="2">WT001</strain>
    </source>
</reference>
<evidence type="ECO:0000313" key="1">
    <source>
        <dbReference type="EMBL" id="AFK63167.1"/>
    </source>
</evidence>
<accession>I3UDS9</accession>
<gene>
    <name evidence="1" type="ordered locus">TKWG_15960</name>
</gene>
<keyword evidence="2" id="KW-1185">Reference proteome</keyword>
<reference evidence="1 2" key="1">
    <citation type="journal article" date="2011" name="J. Bacteriol.">
        <title>Whole-genome shotgun sequencing of the sulfur-oxidizing chemoautotroph Tetrathiobacter kashmirensis.</title>
        <authorList>
            <person name="Ghosh W."/>
            <person name="George A."/>
            <person name="Agarwal A."/>
            <person name="Raj P."/>
            <person name="Alam M."/>
            <person name="Pyne P."/>
            <person name="Das Gupta S.K."/>
        </authorList>
    </citation>
    <scope>NUCLEOTIDE SEQUENCE [LARGE SCALE GENOMIC DNA]</scope>
    <source>
        <strain evidence="1 2">WT001</strain>
    </source>
</reference>
<dbReference type="AlphaFoldDB" id="I3UDS9"/>
<protein>
    <submittedName>
        <fullName evidence="1">Uncharacterized protein</fullName>
    </submittedName>
</protein>
<dbReference type="EMBL" id="CP003555">
    <property type="protein sequence ID" value="AFK63167.1"/>
    <property type="molecule type" value="Genomic_DNA"/>
</dbReference>
<dbReference type="HOGENOM" id="CLU_2191367_0_0_4"/>
<dbReference type="KEGG" id="aka:TKWG_15960"/>
<dbReference type="Proteomes" id="UP000005267">
    <property type="component" value="Chromosome"/>
</dbReference>